<feature type="transmembrane region" description="Helical" evidence="1">
    <location>
        <begin position="133"/>
        <end position="153"/>
    </location>
</feature>
<evidence type="ECO:0000256" key="1">
    <source>
        <dbReference type="SAM" id="Phobius"/>
    </source>
</evidence>
<protein>
    <recommendedName>
        <fullName evidence="4">ABC transporter permease</fullName>
    </recommendedName>
</protein>
<feature type="transmembrane region" description="Helical" evidence="1">
    <location>
        <begin position="424"/>
        <end position="444"/>
    </location>
</feature>
<comment type="caution">
    <text evidence="2">The sequence shown here is derived from an EMBL/GenBank/DDBJ whole genome shotgun (WGS) entry which is preliminary data.</text>
</comment>
<feature type="transmembrane region" description="Helical" evidence="1">
    <location>
        <begin position="367"/>
        <end position="385"/>
    </location>
</feature>
<feature type="transmembrane region" description="Helical" evidence="1">
    <location>
        <begin position="456"/>
        <end position="479"/>
    </location>
</feature>
<sequence>MLQVGLDRLGDWNPQLFREIKGRLTIRNLLLAIVISVGVQLVFLLYVWGQLPTLTSSHQYCTGVGSDHARRCLTNTLGHILVDWPLWSLDAFITLSMIGMVMLPVVGTYLLVSDLDREERRGTLNFLRLTPQSAGGLLVGKMLGVPILLYWATLLAVPLHLWLGNAAGISLTAMMVFYGAVLASCVCFYSVALLIGLTGTWLGGFQAWLGSGGLLFLLVCALSQRVNNSPGDLLRGLTPGLVLEQIMPMELLEKSLLYQERLQHLQWFHLPVGSSLFAALGFTLLNYGFYSFWAWQALGRRFRNANIPLFSKQQSYGLTLCFETLVLGLAVQTQKSLEQMPNEIVPAGQESASFQHFLHLLSQNLDFALLLNLVFFLGLIAALLPHRQAVQDWARYRHERATSRKHFWSRALIADLLWNEKSPAVLAIATNLGIASIMLLLWVLSWPPVATRERAIAGLVLGFSVLAVYAVLAQVLLLLPSPKRGFWAFGSVSAAVVLPILVFAILSLGPDKAAGLWLFSAVPFAAIREAASHEIVLSWLGQLSIVSLLSLNLTRQVRQIGESASKALLSDRPLDRPHLSGRT</sequence>
<feature type="transmembrane region" description="Helical" evidence="1">
    <location>
        <begin position="207"/>
        <end position="226"/>
    </location>
</feature>
<feature type="transmembrane region" description="Helical" evidence="1">
    <location>
        <begin position="28"/>
        <end position="48"/>
    </location>
</feature>
<reference evidence="2 3" key="1">
    <citation type="submission" date="2022-04" db="EMBL/GenBank/DDBJ databases">
        <title>Positive selection, recombination, and allopatry shape intraspecific diversity of widespread and dominant cyanobacteria.</title>
        <authorList>
            <person name="Wei J."/>
            <person name="Shu W."/>
            <person name="Hu C."/>
        </authorList>
    </citation>
    <scope>NUCLEOTIDE SEQUENCE [LARGE SCALE GENOMIC DNA]</scope>
    <source>
        <strain evidence="2 3">GB2-A4</strain>
    </source>
</reference>
<organism evidence="2 3">
    <name type="scientific">Trichocoleus desertorum GB2-A4</name>
    <dbReference type="NCBI Taxonomy" id="2933944"/>
    <lineage>
        <taxon>Bacteria</taxon>
        <taxon>Bacillati</taxon>
        <taxon>Cyanobacteriota</taxon>
        <taxon>Cyanophyceae</taxon>
        <taxon>Leptolyngbyales</taxon>
        <taxon>Trichocoleusaceae</taxon>
        <taxon>Trichocoleus</taxon>
    </lineage>
</organism>
<keyword evidence="1" id="KW-0812">Transmembrane</keyword>
<keyword evidence="1" id="KW-0472">Membrane</keyword>
<feature type="transmembrane region" description="Helical" evidence="1">
    <location>
        <begin position="486"/>
        <end position="510"/>
    </location>
</feature>
<gene>
    <name evidence="2" type="ORF">NC998_06095</name>
</gene>
<proteinExistence type="predicted"/>
<dbReference type="RefSeq" id="WP_190434176.1">
    <property type="nucleotide sequence ID" value="NZ_JAMPKM010000002.1"/>
</dbReference>
<feature type="transmembrane region" description="Helical" evidence="1">
    <location>
        <begin position="173"/>
        <end position="195"/>
    </location>
</feature>
<evidence type="ECO:0000313" key="2">
    <source>
        <dbReference type="EMBL" id="MEP0816661.1"/>
    </source>
</evidence>
<dbReference type="Proteomes" id="UP001464891">
    <property type="component" value="Unassembled WGS sequence"/>
</dbReference>
<accession>A0ABV0J4F7</accession>
<feature type="transmembrane region" description="Helical" evidence="1">
    <location>
        <begin position="276"/>
        <end position="295"/>
    </location>
</feature>
<name>A0ABV0J4F7_9CYAN</name>
<evidence type="ECO:0000313" key="3">
    <source>
        <dbReference type="Proteomes" id="UP001464891"/>
    </source>
</evidence>
<evidence type="ECO:0008006" key="4">
    <source>
        <dbReference type="Google" id="ProtNLM"/>
    </source>
</evidence>
<keyword evidence="1" id="KW-1133">Transmembrane helix</keyword>
<keyword evidence="3" id="KW-1185">Reference proteome</keyword>
<feature type="transmembrane region" description="Helical" evidence="1">
    <location>
        <begin position="91"/>
        <end position="112"/>
    </location>
</feature>
<dbReference type="EMBL" id="JAMPKM010000002">
    <property type="protein sequence ID" value="MEP0816661.1"/>
    <property type="molecule type" value="Genomic_DNA"/>
</dbReference>